<dbReference type="EMBL" id="BAAAME010000002">
    <property type="protein sequence ID" value="GAA1725905.1"/>
    <property type="molecule type" value="Genomic_DNA"/>
</dbReference>
<accession>A0ABN2JG90</accession>
<protein>
    <submittedName>
        <fullName evidence="1">Uncharacterized protein</fullName>
    </submittedName>
</protein>
<gene>
    <name evidence="1" type="ORF">GCM10009710_03290</name>
</gene>
<name>A0ABN2JG90_9ACTN</name>
<organism evidence="1 2">
    <name type="scientific">Aeromicrobium alkaliterrae</name>
    <dbReference type="NCBI Taxonomy" id="302168"/>
    <lineage>
        <taxon>Bacteria</taxon>
        <taxon>Bacillati</taxon>
        <taxon>Actinomycetota</taxon>
        <taxon>Actinomycetes</taxon>
        <taxon>Propionibacteriales</taxon>
        <taxon>Nocardioidaceae</taxon>
        <taxon>Aeromicrobium</taxon>
    </lineage>
</organism>
<proteinExistence type="predicted"/>
<evidence type="ECO:0000313" key="1">
    <source>
        <dbReference type="EMBL" id="GAA1725905.1"/>
    </source>
</evidence>
<dbReference type="Proteomes" id="UP001501057">
    <property type="component" value="Unassembled WGS sequence"/>
</dbReference>
<comment type="caution">
    <text evidence="1">The sequence shown here is derived from an EMBL/GenBank/DDBJ whole genome shotgun (WGS) entry which is preliminary data.</text>
</comment>
<keyword evidence="2" id="KW-1185">Reference proteome</keyword>
<reference evidence="1 2" key="1">
    <citation type="journal article" date="2019" name="Int. J. Syst. Evol. Microbiol.">
        <title>The Global Catalogue of Microorganisms (GCM) 10K type strain sequencing project: providing services to taxonomists for standard genome sequencing and annotation.</title>
        <authorList>
            <consortium name="The Broad Institute Genomics Platform"/>
            <consortium name="The Broad Institute Genome Sequencing Center for Infectious Disease"/>
            <person name="Wu L."/>
            <person name="Ma J."/>
        </authorList>
    </citation>
    <scope>NUCLEOTIDE SEQUENCE [LARGE SCALE GENOMIC DNA]</scope>
    <source>
        <strain evidence="1 2">JCM 13518</strain>
    </source>
</reference>
<sequence>MDTYFGDRKSKLRVKLTEEQHETAIRWYRDRATVIVAGSAEQVKTGLSMQEPTRLEAWSNTTLRFDESPE</sequence>
<evidence type="ECO:0000313" key="2">
    <source>
        <dbReference type="Proteomes" id="UP001501057"/>
    </source>
</evidence>